<evidence type="ECO:0000313" key="8">
    <source>
        <dbReference type="EMBL" id="KAK1371175.1"/>
    </source>
</evidence>
<evidence type="ECO:0000256" key="5">
    <source>
        <dbReference type="ARBA" id="ARBA00023136"/>
    </source>
</evidence>
<sequence>MTTLSDDEQIFESQSDVAGLENEYTVGKAKLKIINAANAPLEQSKLRVLLEVTGNGQAKERCGLDLVIVLDISDSMKEQDKTIEGRAVGIILMSSGEQNRGGDAAQVKVENVPVYTFGFGTSVKDPCTLPHVLEAIARKSNGGTFSDVQNNEFSVAFAQRFLLVFMSCLAISMRKKYGKSLLTSFFLLLLKQSARKFSKQVTDTVFASTKRIGNDTEEEEVMVELPIVSYKYSENHKLKRLLLCLSFLLTKVSSLVYLVEMSEKTVSISNNHSLEISIPVQGDSKFFDYDGRLKRTGTIWTASSHIITAVIGSGVLSLAWATAQLGWIAGPTVLFLFSFVTYYTFLPVGFLLSFW</sequence>
<protein>
    <recommendedName>
        <fullName evidence="7">Amino acid transporter transmembrane domain-containing protein</fullName>
    </recommendedName>
</protein>
<evidence type="ECO:0000256" key="6">
    <source>
        <dbReference type="SAM" id="Phobius"/>
    </source>
</evidence>
<evidence type="ECO:0000256" key="1">
    <source>
        <dbReference type="ARBA" id="ARBA00004370"/>
    </source>
</evidence>
<keyword evidence="4 6" id="KW-1133">Transmembrane helix</keyword>
<feature type="transmembrane region" description="Helical" evidence="6">
    <location>
        <begin position="299"/>
        <end position="321"/>
    </location>
</feature>
<reference evidence="8" key="1">
    <citation type="submission" date="2023-02" db="EMBL/GenBank/DDBJ databases">
        <title>Genome of toxic invasive species Heracleum sosnowskyi carries increased number of genes despite the absence of recent whole-genome duplications.</title>
        <authorList>
            <person name="Schelkunov M."/>
            <person name="Shtratnikova V."/>
            <person name="Makarenko M."/>
            <person name="Klepikova A."/>
            <person name="Omelchenko D."/>
            <person name="Novikova G."/>
            <person name="Obukhova E."/>
            <person name="Bogdanov V."/>
            <person name="Penin A."/>
            <person name="Logacheva M."/>
        </authorList>
    </citation>
    <scope>NUCLEOTIDE SEQUENCE</scope>
    <source>
        <strain evidence="8">Hsosn_3</strain>
        <tissue evidence="8">Leaf</tissue>
    </source>
</reference>
<keyword evidence="3" id="KW-0813">Transport</keyword>
<keyword evidence="3" id="KW-0029">Amino-acid transport</keyword>
<dbReference type="Gene3D" id="3.40.50.410">
    <property type="entry name" value="von Willebrand factor, type A domain"/>
    <property type="match status" value="1"/>
</dbReference>
<keyword evidence="2 6" id="KW-0812">Transmembrane</keyword>
<dbReference type="PANTHER" id="PTHR10579">
    <property type="entry name" value="CALCIUM-ACTIVATED CHLORIDE CHANNEL REGULATOR"/>
    <property type="match status" value="1"/>
</dbReference>
<organism evidence="8 9">
    <name type="scientific">Heracleum sosnowskyi</name>
    <dbReference type="NCBI Taxonomy" id="360622"/>
    <lineage>
        <taxon>Eukaryota</taxon>
        <taxon>Viridiplantae</taxon>
        <taxon>Streptophyta</taxon>
        <taxon>Embryophyta</taxon>
        <taxon>Tracheophyta</taxon>
        <taxon>Spermatophyta</taxon>
        <taxon>Magnoliopsida</taxon>
        <taxon>eudicotyledons</taxon>
        <taxon>Gunneridae</taxon>
        <taxon>Pentapetalae</taxon>
        <taxon>asterids</taxon>
        <taxon>campanulids</taxon>
        <taxon>Apiales</taxon>
        <taxon>Apiaceae</taxon>
        <taxon>Apioideae</taxon>
        <taxon>apioid superclade</taxon>
        <taxon>Tordylieae</taxon>
        <taxon>Tordyliinae</taxon>
        <taxon>Heracleum</taxon>
    </lineage>
</organism>
<dbReference type="InterPro" id="IPR013057">
    <property type="entry name" value="AA_transpt_TM"/>
</dbReference>
<feature type="domain" description="Amino acid transporter transmembrane" evidence="7">
    <location>
        <begin position="295"/>
        <end position="346"/>
    </location>
</feature>
<evidence type="ECO:0000256" key="4">
    <source>
        <dbReference type="ARBA" id="ARBA00022989"/>
    </source>
</evidence>
<dbReference type="EMBL" id="JAUIZM010000008">
    <property type="protein sequence ID" value="KAK1371175.1"/>
    <property type="molecule type" value="Genomic_DNA"/>
</dbReference>
<keyword evidence="5 6" id="KW-0472">Membrane</keyword>
<dbReference type="Pfam" id="PF01490">
    <property type="entry name" value="Aa_trans"/>
    <property type="match status" value="1"/>
</dbReference>
<reference evidence="8" key="2">
    <citation type="submission" date="2023-05" db="EMBL/GenBank/DDBJ databases">
        <authorList>
            <person name="Schelkunov M.I."/>
        </authorList>
    </citation>
    <scope>NUCLEOTIDE SEQUENCE</scope>
    <source>
        <strain evidence="8">Hsosn_3</strain>
        <tissue evidence="8">Leaf</tissue>
    </source>
</reference>
<evidence type="ECO:0000256" key="3">
    <source>
        <dbReference type="ARBA" id="ARBA00022970"/>
    </source>
</evidence>
<evidence type="ECO:0000259" key="7">
    <source>
        <dbReference type="Pfam" id="PF01490"/>
    </source>
</evidence>
<dbReference type="Proteomes" id="UP001237642">
    <property type="component" value="Unassembled WGS sequence"/>
</dbReference>
<evidence type="ECO:0000256" key="2">
    <source>
        <dbReference type="ARBA" id="ARBA00022692"/>
    </source>
</evidence>
<comment type="caution">
    <text evidence="8">The sequence shown here is derived from an EMBL/GenBank/DDBJ whole genome shotgun (WGS) entry which is preliminary data.</text>
</comment>
<gene>
    <name evidence="8" type="ORF">POM88_037267</name>
</gene>
<keyword evidence="9" id="KW-1185">Reference proteome</keyword>
<feature type="transmembrane region" description="Helical" evidence="6">
    <location>
        <begin position="333"/>
        <end position="354"/>
    </location>
</feature>
<dbReference type="AlphaFoldDB" id="A0AAD8MD53"/>
<name>A0AAD8MD53_9APIA</name>
<accession>A0AAD8MD53</accession>
<dbReference type="InterPro" id="IPR051266">
    <property type="entry name" value="CLCR"/>
</dbReference>
<proteinExistence type="predicted"/>
<comment type="subcellular location">
    <subcellularLocation>
        <location evidence="1">Membrane</location>
    </subcellularLocation>
</comment>
<dbReference type="GO" id="GO:0006865">
    <property type="term" value="P:amino acid transport"/>
    <property type="evidence" value="ECO:0007669"/>
    <property type="project" value="UniProtKB-KW"/>
</dbReference>
<dbReference type="PANTHER" id="PTHR10579:SF129">
    <property type="entry name" value="OS01G0640200 PROTEIN"/>
    <property type="match status" value="1"/>
</dbReference>
<evidence type="ECO:0000313" key="9">
    <source>
        <dbReference type="Proteomes" id="UP001237642"/>
    </source>
</evidence>
<dbReference type="InterPro" id="IPR036465">
    <property type="entry name" value="vWFA_dom_sf"/>
</dbReference>
<dbReference type="GO" id="GO:0016020">
    <property type="term" value="C:membrane"/>
    <property type="evidence" value="ECO:0007669"/>
    <property type="project" value="UniProtKB-SubCell"/>
</dbReference>